<organism evidence="3 4">
    <name type="scientific">Hyaloperonospora brassicae</name>
    <name type="common">Brassica downy mildew</name>
    <name type="synonym">Peronospora brassicae</name>
    <dbReference type="NCBI Taxonomy" id="162125"/>
    <lineage>
        <taxon>Eukaryota</taxon>
        <taxon>Sar</taxon>
        <taxon>Stramenopiles</taxon>
        <taxon>Oomycota</taxon>
        <taxon>Peronosporomycetes</taxon>
        <taxon>Peronosporales</taxon>
        <taxon>Peronosporaceae</taxon>
        <taxon>Hyaloperonospora</taxon>
    </lineage>
</organism>
<proteinExistence type="predicted"/>
<feature type="compositionally biased region" description="Polar residues" evidence="1">
    <location>
        <begin position="447"/>
        <end position="456"/>
    </location>
</feature>
<accession>A0AAV0UHM1</accession>
<sequence length="469" mass="52483">MRVHPPFLLAAATIAMCTLSASVVIGSEMAKADRQTTRPSQVGGHNTVHDNQRLQTTHATDGEERAPLPSGASSSLEAQGEKLTMLLGELQSVANNAPVTGSRAALHALAVSRFEALAVPRFEGYDLVSETYPGLHKNGAKKFFRNVDDCYVVKTIQLFGKTITVRAPKDHVVARVRDPDAEKVFGEFKQAHPSPDLFQPSTLDLFENVVKIFNARHSKKYTLLDALVIVYEGEDNLAPALSKAKTVASSKYTAADLQEEMMTIWIREKRSAGDVFNILKLYELEARGLDRENLETFDAFLYLHRRIFFHHVRYRLQLDMVGFLRYKFGDTKLLQMIEKDMERSAYPKELIKSYVKLLRDHKISFRGIVGVFIDAGFADSTVVELMSEGYGGVAKFAQALSNAEADRRQSGFKDRIEKLQAALKVFLQEDKKKSSGDVNNLLEPSNHAESSRPSPSTDKESVRKRQKTK</sequence>
<feature type="signal peptide" evidence="2">
    <location>
        <begin position="1"/>
        <end position="26"/>
    </location>
</feature>
<evidence type="ECO:0000313" key="4">
    <source>
        <dbReference type="Proteomes" id="UP001162031"/>
    </source>
</evidence>
<dbReference type="AlphaFoldDB" id="A0AAV0UHM1"/>
<protein>
    <recommendedName>
        <fullName evidence="5">RxLR effector candidate protein</fullName>
    </recommendedName>
</protein>
<feature type="chain" id="PRO_5043426711" description="RxLR effector candidate protein" evidence="2">
    <location>
        <begin position="27"/>
        <end position="469"/>
    </location>
</feature>
<evidence type="ECO:0008006" key="5">
    <source>
        <dbReference type="Google" id="ProtNLM"/>
    </source>
</evidence>
<dbReference type="Proteomes" id="UP001162031">
    <property type="component" value="Unassembled WGS sequence"/>
</dbReference>
<dbReference type="EMBL" id="CANTFL010001312">
    <property type="protein sequence ID" value="CAI5736301.1"/>
    <property type="molecule type" value="Genomic_DNA"/>
</dbReference>
<keyword evidence="2" id="KW-0732">Signal</keyword>
<evidence type="ECO:0000256" key="1">
    <source>
        <dbReference type="SAM" id="MobiDB-lite"/>
    </source>
</evidence>
<keyword evidence="4" id="KW-1185">Reference proteome</keyword>
<name>A0AAV0UHM1_HYABA</name>
<evidence type="ECO:0000256" key="2">
    <source>
        <dbReference type="SAM" id="SignalP"/>
    </source>
</evidence>
<evidence type="ECO:0000313" key="3">
    <source>
        <dbReference type="EMBL" id="CAI5736301.1"/>
    </source>
</evidence>
<reference evidence="3" key="1">
    <citation type="submission" date="2022-12" db="EMBL/GenBank/DDBJ databases">
        <authorList>
            <person name="Webb A."/>
        </authorList>
    </citation>
    <scope>NUCLEOTIDE SEQUENCE</scope>
    <source>
        <strain evidence="3">Hp1</strain>
    </source>
</reference>
<comment type="caution">
    <text evidence="3">The sequence shown here is derived from an EMBL/GenBank/DDBJ whole genome shotgun (WGS) entry which is preliminary data.</text>
</comment>
<gene>
    <name evidence="3" type="ORF">HBR001_LOCUS6782</name>
</gene>
<feature type="region of interest" description="Disordered" evidence="1">
    <location>
        <begin position="432"/>
        <end position="469"/>
    </location>
</feature>